<organism evidence="2">
    <name type="scientific">Streptomyces sp. R08</name>
    <dbReference type="NCBI Taxonomy" id="3238624"/>
    <lineage>
        <taxon>Bacteria</taxon>
        <taxon>Bacillati</taxon>
        <taxon>Actinomycetota</taxon>
        <taxon>Actinomycetes</taxon>
        <taxon>Kitasatosporales</taxon>
        <taxon>Streptomycetaceae</taxon>
        <taxon>Streptomyces</taxon>
    </lineage>
</organism>
<proteinExistence type="predicted"/>
<gene>
    <name evidence="2" type="ORF">AB5J58_46035</name>
</gene>
<evidence type="ECO:0000313" key="2">
    <source>
        <dbReference type="EMBL" id="XDQ08141.1"/>
    </source>
</evidence>
<feature type="region of interest" description="Disordered" evidence="1">
    <location>
        <begin position="59"/>
        <end position="95"/>
    </location>
</feature>
<dbReference type="EMBL" id="CP163431">
    <property type="protein sequence ID" value="XDQ08141.1"/>
    <property type="molecule type" value="Genomic_DNA"/>
</dbReference>
<protein>
    <submittedName>
        <fullName evidence="2">DUF5133 domain-containing protein</fullName>
    </submittedName>
</protein>
<feature type="compositionally biased region" description="Low complexity" evidence="1">
    <location>
        <begin position="70"/>
        <end position="84"/>
    </location>
</feature>
<reference evidence="2" key="1">
    <citation type="submission" date="2024-07" db="EMBL/GenBank/DDBJ databases">
        <authorList>
            <person name="Yu S.T."/>
        </authorList>
    </citation>
    <scope>NUCLEOTIDE SEQUENCE</scope>
    <source>
        <strain evidence="2">R08</strain>
    </source>
</reference>
<sequence length="95" mass="9826">MPNPAVLQQAVDRYRALAADGNTAVAVPLQNAAYTLCVLTGTRTVEEALTAADRLCSRATASGSTHRRTLTLSSTSPGPLGSSGETAPEERELVA</sequence>
<evidence type="ECO:0000256" key="1">
    <source>
        <dbReference type="SAM" id="MobiDB-lite"/>
    </source>
</evidence>
<dbReference type="RefSeq" id="WP_352110476.1">
    <property type="nucleotide sequence ID" value="NZ_CP163431.1"/>
</dbReference>
<accession>A0AB39MS30</accession>
<dbReference type="AlphaFoldDB" id="A0AB39MS30"/>
<dbReference type="Pfam" id="PF17196">
    <property type="entry name" value="DUF5133"/>
    <property type="match status" value="1"/>
</dbReference>
<name>A0AB39MS30_9ACTN</name>
<dbReference type="InterPro" id="IPR033457">
    <property type="entry name" value="DUF5133"/>
</dbReference>